<dbReference type="HOGENOM" id="CLU_000604_84_1_1"/>
<organism evidence="16 17">
    <name type="scientific">Mitosporidium daphniae</name>
    <dbReference type="NCBI Taxonomy" id="1485682"/>
    <lineage>
        <taxon>Eukaryota</taxon>
        <taxon>Fungi</taxon>
        <taxon>Fungi incertae sedis</taxon>
        <taxon>Microsporidia</taxon>
        <taxon>Mitosporidium</taxon>
    </lineage>
</organism>
<evidence type="ECO:0000256" key="11">
    <source>
        <dbReference type="ARBA" id="ARBA00039906"/>
    </source>
</evidence>
<dbReference type="PROSITE" id="PS00211">
    <property type="entry name" value="ABC_TRANSPORTER_1"/>
    <property type="match status" value="1"/>
</dbReference>
<evidence type="ECO:0000256" key="4">
    <source>
        <dbReference type="ARBA" id="ARBA00022692"/>
    </source>
</evidence>
<dbReference type="RefSeq" id="XP_013239411.1">
    <property type="nucleotide sequence ID" value="XM_013383957.1"/>
</dbReference>
<evidence type="ECO:0000256" key="10">
    <source>
        <dbReference type="ARBA" id="ARBA00024363"/>
    </source>
</evidence>
<dbReference type="InterPro" id="IPR027417">
    <property type="entry name" value="P-loop_NTPase"/>
</dbReference>
<comment type="similarity">
    <text evidence="10">Belongs to the ABC transporter superfamily. ABCB family. Heavy Metal importer (TC 3.A.1.210) subfamily.</text>
</comment>
<evidence type="ECO:0000313" key="17">
    <source>
        <dbReference type="Proteomes" id="UP000029725"/>
    </source>
</evidence>
<evidence type="ECO:0000313" key="16">
    <source>
        <dbReference type="EMBL" id="KGG52984.1"/>
    </source>
</evidence>
<dbReference type="GeneID" id="25258138"/>
<dbReference type="GO" id="GO:0006879">
    <property type="term" value="P:intracellular iron ion homeostasis"/>
    <property type="evidence" value="ECO:0007669"/>
    <property type="project" value="TreeGrafter"/>
</dbReference>
<evidence type="ECO:0000259" key="14">
    <source>
        <dbReference type="PROSITE" id="PS50893"/>
    </source>
</evidence>
<evidence type="ECO:0000259" key="15">
    <source>
        <dbReference type="PROSITE" id="PS50929"/>
    </source>
</evidence>
<dbReference type="PROSITE" id="PS50929">
    <property type="entry name" value="ABC_TM1F"/>
    <property type="match status" value="1"/>
</dbReference>
<evidence type="ECO:0000256" key="7">
    <source>
        <dbReference type="ARBA" id="ARBA00022967"/>
    </source>
</evidence>
<keyword evidence="6" id="KW-0067">ATP-binding</keyword>
<dbReference type="InterPro" id="IPR011527">
    <property type="entry name" value="ABC1_TM_dom"/>
</dbReference>
<protein>
    <recommendedName>
        <fullName evidence="11">Iron-sulfur clusters transporter ATM1, mitochondrial</fullName>
    </recommendedName>
    <alternativeName>
        <fullName evidence="12">Iron-sulfur clusters transporter atm1, mitochondrial</fullName>
    </alternativeName>
</protein>
<dbReference type="InterPro" id="IPR036640">
    <property type="entry name" value="ABC1_TM_sf"/>
</dbReference>
<keyword evidence="4 13" id="KW-0812">Transmembrane</keyword>
<name>A0A098VVV3_9MICR</name>
<evidence type="ECO:0000256" key="8">
    <source>
        <dbReference type="ARBA" id="ARBA00022989"/>
    </source>
</evidence>
<feature type="transmembrane region" description="Helical" evidence="13">
    <location>
        <begin position="208"/>
        <end position="227"/>
    </location>
</feature>
<feature type="transmembrane region" description="Helical" evidence="13">
    <location>
        <begin position="233"/>
        <end position="253"/>
    </location>
</feature>
<dbReference type="Pfam" id="PF00005">
    <property type="entry name" value="ABC_tran"/>
    <property type="match status" value="1"/>
</dbReference>
<sequence length="660" mass="72130">MSLFRFGRSKILPQWPTRASSVFSQPFVVDAKFLAPPHVRNMLVPKPFAPWGCNLRCYSVVKKSGAKDPIGTLALLWKKFIWREEPFFLNQRRILIGSAIGLLALSKVLNVQVPLIFKKIIDSTVVAPDASSMLGAPFFLLLGWTAARLASVLSGVTQGVIRDINRYAFESLTSPVLERQGDTGRPVAHVIKILDRGARALQGLTSSLFLNITPTILECLVVIGMLWSYFGWHVAAISITGVTLYSTLTMVISEWRLSVRAQMNAAETAVSASLLESILNSEAIHTTPKARVVENCRHERLLENFEKSSLKTASSLAILNGVQGVLITSSMAAMLWLGLVGAVTTPGDLVLMHGLLFQLANPLGFLGVAYREGRQSLADVESLLQMLSRKDSTTSHKAIMVYDDAVKQQAKGSIGLDLQGPSIHHVGTCSLFPVGKRRILLVGASGGGKSTLARRLAMELGSRCIWIPQDVSQLFSRSIFANIAYGVEPEAKLTPLQNDKLKEIVQNAMLAANLPLEMMTREVGERGCSLSGGERQRVLIARAFARLFARNYLSSPLMDGQALPALEMVIMDEPTAWLDTLTEVRVLEALFDGLGNIPLVMVTHSIPTVANFSDWIVVVGSDMSKQPIILQEGHWKDLLAVPGPFADLWNVTPSNNELSC</sequence>
<evidence type="ECO:0000256" key="3">
    <source>
        <dbReference type="ARBA" id="ARBA00022448"/>
    </source>
</evidence>
<dbReference type="PROSITE" id="PS50893">
    <property type="entry name" value="ABC_TRANSPORTER_2"/>
    <property type="match status" value="1"/>
</dbReference>
<evidence type="ECO:0000256" key="13">
    <source>
        <dbReference type="SAM" id="Phobius"/>
    </source>
</evidence>
<gene>
    <name evidence="16" type="ORF">DI09_11p290</name>
</gene>
<dbReference type="PANTHER" id="PTHR24221:SF402">
    <property type="entry name" value="IRON-SULFUR CLUSTERS TRANSPORTER ABCB7, MITOCHONDRIAL"/>
    <property type="match status" value="1"/>
</dbReference>
<comment type="subunit">
    <text evidence="2">Homodimer.</text>
</comment>
<dbReference type="PANTHER" id="PTHR24221">
    <property type="entry name" value="ATP-BINDING CASSETTE SUB-FAMILY B"/>
    <property type="match status" value="1"/>
</dbReference>
<accession>A0A098VVV3</accession>
<evidence type="ECO:0000256" key="9">
    <source>
        <dbReference type="ARBA" id="ARBA00023136"/>
    </source>
</evidence>
<dbReference type="Pfam" id="PF00664">
    <property type="entry name" value="ABC_membrane"/>
    <property type="match status" value="1"/>
</dbReference>
<reference evidence="16 17" key="1">
    <citation type="submission" date="2014-04" db="EMBL/GenBank/DDBJ databases">
        <title>A new species of microsporidia sheds light on the evolution of extreme parasitism.</title>
        <authorList>
            <person name="Haag K.L."/>
            <person name="James T.Y."/>
            <person name="Larsson R."/>
            <person name="Schaer T.M."/>
            <person name="Refardt D."/>
            <person name="Pombert J.-F."/>
            <person name="Ebert D."/>
        </authorList>
    </citation>
    <scope>NUCLEOTIDE SEQUENCE [LARGE SCALE GENOMIC DNA]</scope>
    <source>
        <strain evidence="16 17">UGP3</strain>
        <tissue evidence="16">Spores</tissue>
    </source>
</reference>
<keyword evidence="5" id="KW-0547">Nucleotide-binding</keyword>
<keyword evidence="9 13" id="KW-0472">Membrane</keyword>
<dbReference type="GO" id="GO:0005524">
    <property type="term" value="F:ATP binding"/>
    <property type="evidence" value="ECO:0007669"/>
    <property type="project" value="UniProtKB-KW"/>
</dbReference>
<dbReference type="CDD" id="cd18582">
    <property type="entry name" value="ABC_6TM_ATM1_ABCB7"/>
    <property type="match status" value="1"/>
</dbReference>
<dbReference type="InterPro" id="IPR003593">
    <property type="entry name" value="AAA+_ATPase"/>
</dbReference>
<feature type="domain" description="ABC transporter" evidence="14">
    <location>
        <begin position="400"/>
        <end position="646"/>
    </location>
</feature>
<dbReference type="GO" id="GO:0016887">
    <property type="term" value="F:ATP hydrolysis activity"/>
    <property type="evidence" value="ECO:0007669"/>
    <property type="project" value="InterPro"/>
</dbReference>
<dbReference type="SUPFAM" id="SSF90123">
    <property type="entry name" value="ABC transporter transmembrane region"/>
    <property type="match status" value="1"/>
</dbReference>
<keyword evidence="8 13" id="KW-1133">Transmembrane helix</keyword>
<dbReference type="Gene3D" id="3.40.50.300">
    <property type="entry name" value="P-loop containing nucleotide triphosphate hydrolases"/>
    <property type="match status" value="1"/>
</dbReference>
<keyword evidence="7" id="KW-1278">Translocase</keyword>
<feature type="domain" description="ABC transmembrane type-1" evidence="15">
    <location>
        <begin position="99"/>
        <end position="375"/>
    </location>
</feature>
<dbReference type="EMBL" id="JMKJ01000022">
    <property type="protein sequence ID" value="KGG52984.1"/>
    <property type="molecule type" value="Genomic_DNA"/>
</dbReference>
<comment type="caution">
    <text evidence="16">The sequence shown here is derived from an EMBL/GenBank/DDBJ whole genome shotgun (WGS) entry which is preliminary data.</text>
</comment>
<dbReference type="VEuPathDB" id="MicrosporidiaDB:DI09_11p290"/>
<feature type="transmembrane region" description="Helical" evidence="13">
    <location>
        <begin position="94"/>
        <end position="117"/>
    </location>
</feature>
<dbReference type="Gene3D" id="1.20.1560.10">
    <property type="entry name" value="ABC transporter type 1, transmembrane domain"/>
    <property type="match status" value="1"/>
</dbReference>
<dbReference type="SMART" id="SM00382">
    <property type="entry name" value="AAA"/>
    <property type="match status" value="1"/>
</dbReference>
<evidence type="ECO:0000256" key="1">
    <source>
        <dbReference type="ARBA" id="ARBA00004225"/>
    </source>
</evidence>
<evidence type="ECO:0000256" key="12">
    <source>
        <dbReference type="ARBA" id="ARBA00040792"/>
    </source>
</evidence>
<dbReference type="OrthoDB" id="6500128at2759"/>
<dbReference type="InterPro" id="IPR003439">
    <property type="entry name" value="ABC_transporter-like_ATP-bd"/>
</dbReference>
<dbReference type="Proteomes" id="UP000029725">
    <property type="component" value="Unassembled WGS sequence"/>
</dbReference>
<keyword evidence="3" id="KW-0813">Transport</keyword>
<evidence type="ECO:0000256" key="5">
    <source>
        <dbReference type="ARBA" id="ARBA00022741"/>
    </source>
</evidence>
<dbReference type="GO" id="GO:0140359">
    <property type="term" value="F:ABC-type transporter activity"/>
    <property type="evidence" value="ECO:0007669"/>
    <property type="project" value="InterPro"/>
</dbReference>
<dbReference type="InterPro" id="IPR017871">
    <property type="entry name" value="ABC_transporter-like_CS"/>
</dbReference>
<feature type="transmembrane region" description="Helical" evidence="13">
    <location>
        <begin position="137"/>
        <end position="156"/>
    </location>
</feature>
<comment type="subcellular location">
    <subcellularLocation>
        <location evidence="1">Mitochondrion membrane</location>
        <topology evidence="1">Multi-pass membrane protein</topology>
    </subcellularLocation>
</comment>
<evidence type="ECO:0000256" key="6">
    <source>
        <dbReference type="ARBA" id="ARBA00022840"/>
    </source>
</evidence>
<dbReference type="InterPro" id="IPR039421">
    <property type="entry name" value="Type_1_exporter"/>
</dbReference>
<keyword evidence="17" id="KW-1185">Reference proteome</keyword>
<dbReference type="SUPFAM" id="SSF52540">
    <property type="entry name" value="P-loop containing nucleoside triphosphate hydrolases"/>
    <property type="match status" value="1"/>
</dbReference>
<proteinExistence type="inferred from homology"/>
<dbReference type="GO" id="GO:0005743">
    <property type="term" value="C:mitochondrial inner membrane"/>
    <property type="evidence" value="ECO:0007669"/>
    <property type="project" value="TreeGrafter"/>
</dbReference>
<evidence type="ECO:0000256" key="2">
    <source>
        <dbReference type="ARBA" id="ARBA00011738"/>
    </source>
</evidence>
<dbReference type="AlphaFoldDB" id="A0A098VVV3"/>